<dbReference type="OrthoDB" id="10250660at2759"/>
<dbReference type="SUPFAM" id="SSF54999">
    <property type="entry name" value="Ribosomal protein S10"/>
    <property type="match status" value="1"/>
</dbReference>
<evidence type="ECO:0000313" key="17">
    <source>
        <dbReference type="Proteomes" id="UP000250275"/>
    </source>
</evidence>
<dbReference type="GO" id="GO:0032259">
    <property type="term" value="P:methylation"/>
    <property type="evidence" value="ECO:0007669"/>
    <property type="project" value="UniProtKB-KW"/>
</dbReference>
<dbReference type="PANTHER" id="PTHR13334:SF4">
    <property type="entry name" value="SMALL RIBOSOMAL SUBUNIT PROTEIN US10M"/>
    <property type="match status" value="1"/>
</dbReference>
<keyword evidence="5 13" id="KW-0949">S-adenosyl-L-methionine</keyword>
<dbReference type="SUPFAM" id="SSF53335">
    <property type="entry name" value="S-adenosyl-L-methionine-dependent methyltransferases"/>
    <property type="match status" value="1"/>
</dbReference>
<dbReference type="Gene3D" id="3.40.50.150">
    <property type="entry name" value="Vaccinia Virus protein VP39"/>
    <property type="match status" value="1"/>
</dbReference>
<dbReference type="GO" id="GO:0030697">
    <property type="term" value="F:tRNA (uracil(54)-C5)-methyltransferase activity, S-adenosyl methionine-dependent"/>
    <property type="evidence" value="ECO:0007669"/>
    <property type="project" value="UniProtKB-EC"/>
</dbReference>
<dbReference type="InterPro" id="IPR027486">
    <property type="entry name" value="Ribosomal_uS10_dom"/>
</dbReference>
<evidence type="ECO:0000259" key="15">
    <source>
        <dbReference type="SMART" id="SM01403"/>
    </source>
</evidence>
<feature type="compositionally biased region" description="Polar residues" evidence="14">
    <location>
        <begin position="1390"/>
        <end position="1410"/>
    </location>
</feature>
<keyword evidence="6 16" id="KW-0689">Ribosomal protein</keyword>
<evidence type="ECO:0000313" key="16">
    <source>
        <dbReference type="EMBL" id="OAD53550.1"/>
    </source>
</evidence>
<protein>
    <recommendedName>
        <fullName evidence="10">Small ribosomal subunit protein uS10m</fullName>
        <ecNumber evidence="9">2.1.1.35</ecNumber>
    </recommendedName>
    <alternativeName>
        <fullName evidence="11">28S ribosomal protein S10, mitochondrial</fullName>
    </alternativeName>
</protein>
<dbReference type="GO" id="GO:0006396">
    <property type="term" value="P:RNA processing"/>
    <property type="evidence" value="ECO:0007669"/>
    <property type="project" value="InterPro"/>
</dbReference>
<dbReference type="InterPro" id="IPR036838">
    <property type="entry name" value="Ribosomal_uS10_dom_sf"/>
</dbReference>
<comment type="catalytic activity">
    <reaction evidence="12">
        <text>uridine(54) in tRNA + S-adenosyl-L-methionine = 5-methyluridine(54) in tRNA + S-adenosyl-L-homocysteine + H(+)</text>
        <dbReference type="Rhea" id="RHEA:42712"/>
        <dbReference type="Rhea" id="RHEA-COMP:10167"/>
        <dbReference type="Rhea" id="RHEA-COMP:10193"/>
        <dbReference type="ChEBI" id="CHEBI:15378"/>
        <dbReference type="ChEBI" id="CHEBI:57856"/>
        <dbReference type="ChEBI" id="CHEBI:59789"/>
        <dbReference type="ChEBI" id="CHEBI:65315"/>
        <dbReference type="ChEBI" id="CHEBI:74447"/>
        <dbReference type="EC" id="2.1.1.35"/>
    </reaction>
    <physiologicalReaction direction="left-to-right" evidence="12">
        <dbReference type="Rhea" id="RHEA:42713"/>
    </physiologicalReaction>
</comment>
<evidence type="ECO:0000256" key="4">
    <source>
        <dbReference type="ARBA" id="ARBA00022679"/>
    </source>
</evidence>
<feature type="region of interest" description="Disordered" evidence="14">
    <location>
        <begin position="1158"/>
        <end position="1179"/>
    </location>
</feature>
<feature type="region of interest" description="Disordered" evidence="14">
    <location>
        <begin position="981"/>
        <end position="1021"/>
    </location>
</feature>
<dbReference type="InterPro" id="IPR029063">
    <property type="entry name" value="SAM-dependent_MTases_sf"/>
</dbReference>
<feature type="region of interest" description="Disordered" evidence="14">
    <location>
        <begin position="1337"/>
        <end position="1429"/>
    </location>
</feature>
<gene>
    <name evidence="16" type="ORF">WN48_09767</name>
</gene>
<feature type="compositionally biased region" description="Basic and acidic residues" evidence="14">
    <location>
        <begin position="680"/>
        <end position="693"/>
    </location>
</feature>
<dbReference type="GO" id="GO:0005763">
    <property type="term" value="C:mitochondrial small ribosomal subunit"/>
    <property type="evidence" value="ECO:0007669"/>
    <property type="project" value="InterPro"/>
</dbReference>
<feature type="compositionally biased region" description="Low complexity" evidence="14">
    <location>
        <begin position="1003"/>
        <end position="1015"/>
    </location>
</feature>
<evidence type="ECO:0000256" key="1">
    <source>
        <dbReference type="ARBA" id="ARBA00004173"/>
    </source>
</evidence>
<evidence type="ECO:0000256" key="6">
    <source>
        <dbReference type="ARBA" id="ARBA00022980"/>
    </source>
</evidence>
<keyword evidence="3 13" id="KW-0489">Methyltransferase</keyword>
<dbReference type="CDD" id="cd02440">
    <property type="entry name" value="AdoMet_MTases"/>
    <property type="match status" value="1"/>
</dbReference>
<dbReference type="InterPro" id="IPR010280">
    <property type="entry name" value="U5_MeTrfase_fam"/>
</dbReference>
<keyword evidence="8" id="KW-0687">Ribonucleoprotein</keyword>
<evidence type="ECO:0000256" key="8">
    <source>
        <dbReference type="ARBA" id="ARBA00023274"/>
    </source>
</evidence>
<keyword evidence="7" id="KW-0496">Mitochondrion</keyword>
<reference evidence="16 17" key="1">
    <citation type="submission" date="2015-07" db="EMBL/GenBank/DDBJ databases">
        <title>The genome of Eufriesea mexicana.</title>
        <authorList>
            <person name="Pan H."/>
            <person name="Kapheim K."/>
        </authorList>
    </citation>
    <scope>NUCLEOTIDE SEQUENCE [LARGE SCALE GENOMIC DNA]</scope>
    <source>
        <strain evidence="16">0111107269</strain>
        <tissue evidence="16">Whole body</tissue>
    </source>
</reference>
<feature type="compositionally biased region" description="Basic and acidic residues" evidence="14">
    <location>
        <begin position="1337"/>
        <end position="1362"/>
    </location>
</feature>
<sequence>MSFCHQSELLLGIIVYENAVSLEPDTIGHRTSMNQPSRPLPYSPPSYLPRPSVICLADPKTEHLHLNIARRMENSDAVTIEGENYQVVDECIEEEDTVNSAQHKFTNLTDAVLSDNSNFSNDQNNTSNTENKCLEQSNMESIDFTADISLEQLDEQKDITDEDVLHHLDEIENIVLDSTDFQLQENTLVEENTENQFPNSKDEFVIKCEIPKDINTNTEILHTVDKDNKQQIKVEKSKMDDWYTQKLLGKETIIKERLSKVARVLAISYPCYEKWLEYEEKVNGSPLCNRKMVRDSITRMNNSDSSFNKNRGVVWKVEASGTWATNINNESQFPSFVLRAVKIFEDFLQTTEQLTSNNSMDENFSDDVSIDIELKKDINNEGKQNWLWLVVRCNSMDELMLFATGENISRSTMDRLKQVYESGPGKDCNVKSLYCKSTNKYNDTTVTDTTFLVGSEALDEIVGGLKVQLAPKTNFWSNTAGAENVANAVIDLLAPTRKITVLEIGCGIGFIGLMMASKCQHVIGVDSPSEVEEAEMTCELNNIKNASFIMGSPVTTKIIAAVKNRKTCAVINANTNIGRAIEVMTALRKIPSLKRIVMITTLTKQSVRAILELARPGDHNHGLAFIPILAYVVDTLPVGPHFEAVILMQRRMINKFNQPWVQKAMEESIQNSEIKIIQEKVDEQNTNEADRKPPGKGTELQTKMNCNESLVKNLVKKSKIAMKKAFYTKTVENSFAKNKFKGKRSHSPDRDLAAKKKRDWKTESSQLCPNPLYEKKIREPKEQTDLRERLSNNRVNTDIAQTVKEHQALLEIAKEKLSGPAPTVDVNTAKQLQNMLNMVLEQTNELQTQLSRSVWNRIASSGNIYSDQRENKQDDPLLKGRYVQEMDFQDILITMPNKKFLNDEESVTKPVYKKYNNLPPLEPNTIMPVATPINHKEEKPFRITPERLSRSFKSEINQNRDKSFEKNHWNEIESIKKEISPMKRQMSPSIHCITPPKRHSPKRPLLSPPRRSCSPPRRHFSPLHRAISPIYRQRSPLRCEISSLRRPMSPSRMSPLRQPVSATRRTMMAMYHPMSPLRQQLSPRQMSPMRSTVSPNRQSPPLKRPVSPLRRQIPSPNRIMSANRQVMLMSRRQAMPQERQQTSTMRRTESPHRLMCEHSTLPSRQQQSPQRRQMSSPRFADEWDIPSRGAIEQTTWTRPVDRMSEQNVWQNEKTPLSNNNWEQTTCNDRHRKTFNQEKWDNVKDSVRNDTWNNGGNTWNSKQMCTKPIMKETWSSNCTNRWSTTPMPGSSSDNWNIREKESFTSCKEPWMENKKQARWESLTIKDSWKLCEKEDLNDLPEDAKDPWGDDGTSDLKERWRKSENTSTSSTWARESEQGAEPWKKHNKDNWQNKGLSFGSKPQWQNNNIQNIEKSRWLPQNDVKKTTSTGWQNKSTHEVDKLYKKIEIEVRGNDRAVLKSYGEFAVMAANHLDITVNRNIELRKPIHERLTVLKSIHVHKNHRVQYETRTYYRYVDFLHLTGSTADTYLEYIQRNLPEGVAMKVTKVELQTLPDTVVQAMSPE</sequence>
<dbReference type="Pfam" id="PF00338">
    <property type="entry name" value="Ribosomal_S10"/>
    <property type="match status" value="1"/>
</dbReference>
<name>A0A310SJ15_9HYME</name>
<feature type="region of interest" description="Disordered" evidence="14">
    <location>
        <begin position="680"/>
        <end position="701"/>
    </location>
</feature>
<keyword evidence="17" id="KW-1185">Reference proteome</keyword>
<accession>A0A310SJ15</accession>
<evidence type="ECO:0000256" key="10">
    <source>
        <dbReference type="ARBA" id="ARBA00035261"/>
    </source>
</evidence>
<dbReference type="Proteomes" id="UP000250275">
    <property type="component" value="Unassembled WGS sequence"/>
</dbReference>
<dbReference type="EC" id="2.1.1.35" evidence="9"/>
<comment type="subcellular location">
    <subcellularLocation>
        <location evidence="1">Mitochondrion</location>
    </subcellularLocation>
</comment>
<dbReference type="SMART" id="SM01403">
    <property type="entry name" value="Ribosomal_S10"/>
    <property type="match status" value="1"/>
</dbReference>
<feature type="region of interest" description="Disordered" evidence="14">
    <location>
        <begin position="1133"/>
        <end position="1152"/>
    </location>
</feature>
<organism evidence="16 17">
    <name type="scientific">Eufriesea mexicana</name>
    <dbReference type="NCBI Taxonomy" id="516756"/>
    <lineage>
        <taxon>Eukaryota</taxon>
        <taxon>Metazoa</taxon>
        <taxon>Ecdysozoa</taxon>
        <taxon>Arthropoda</taxon>
        <taxon>Hexapoda</taxon>
        <taxon>Insecta</taxon>
        <taxon>Pterygota</taxon>
        <taxon>Neoptera</taxon>
        <taxon>Endopterygota</taxon>
        <taxon>Hymenoptera</taxon>
        <taxon>Apocrita</taxon>
        <taxon>Aculeata</taxon>
        <taxon>Apoidea</taxon>
        <taxon>Anthophila</taxon>
        <taxon>Apidae</taxon>
        <taxon>Eufriesea</taxon>
    </lineage>
</organism>
<comment type="caution">
    <text evidence="13">Lacks conserved residue(s) required for the propagation of feature annotation.</text>
</comment>
<feature type="compositionally biased region" description="Low complexity" evidence="14">
    <location>
        <begin position="1162"/>
        <end position="1178"/>
    </location>
</feature>
<comment type="similarity">
    <text evidence="13">Belongs to the class I-like SAM-binding methyltransferase superfamily. RNA M5U methyltransferase family.</text>
</comment>
<feature type="binding site" evidence="13">
    <location>
        <position position="526"/>
    </location>
    <ligand>
        <name>S-adenosyl-L-methionine</name>
        <dbReference type="ChEBI" id="CHEBI:59789"/>
    </ligand>
</feature>
<feature type="compositionally biased region" description="Polar residues" evidence="14">
    <location>
        <begin position="1081"/>
        <end position="1099"/>
    </location>
</feature>
<evidence type="ECO:0000256" key="2">
    <source>
        <dbReference type="ARBA" id="ARBA00007102"/>
    </source>
</evidence>
<evidence type="ECO:0000256" key="3">
    <source>
        <dbReference type="ARBA" id="ARBA00022603"/>
    </source>
</evidence>
<feature type="domain" description="Small ribosomal subunit protein uS10" evidence="15">
    <location>
        <begin position="1445"/>
        <end position="1543"/>
    </location>
</feature>
<evidence type="ECO:0000256" key="11">
    <source>
        <dbReference type="ARBA" id="ARBA00035544"/>
    </source>
</evidence>
<proteinExistence type="inferred from homology"/>
<comment type="similarity">
    <text evidence="2">Belongs to the universal ribosomal protein uS10 family.</text>
</comment>
<dbReference type="EMBL" id="KQ766853">
    <property type="protein sequence ID" value="OAD53550.1"/>
    <property type="molecule type" value="Genomic_DNA"/>
</dbReference>
<feature type="region of interest" description="Disordered" evidence="14">
    <location>
        <begin position="1081"/>
        <end position="1114"/>
    </location>
</feature>
<keyword evidence="4 13" id="KW-0808">Transferase</keyword>
<evidence type="ECO:0000256" key="12">
    <source>
        <dbReference type="ARBA" id="ARBA00047278"/>
    </source>
</evidence>
<dbReference type="Gene3D" id="3.30.70.600">
    <property type="entry name" value="Ribosomal protein S10 domain"/>
    <property type="match status" value="1"/>
</dbReference>
<feature type="compositionally biased region" description="Basic and acidic residues" evidence="14">
    <location>
        <begin position="1372"/>
        <end position="1389"/>
    </location>
</feature>
<evidence type="ECO:0000256" key="5">
    <source>
        <dbReference type="ARBA" id="ARBA00022691"/>
    </source>
</evidence>
<evidence type="ECO:0000256" key="13">
    <source>
        <dbReference type="PROSITE-ProRule" id="PRU01024"/>
    </source>
</evidence>
<feature type="region of interest" description="Disordered" evidence="14">
    <location>
        <begin position="1276"/>
        <end position="1295"/>
    </location>
</feature>
<evidence type="ECO:0000256" key="9">
    <source>
        <dbReference type="ARBA" id="ARBA00033763"/>
    </source>
</evidence>
<dbReference type="PROSITE" id="PS51687">
    <property type="entry name" value="SAM_MT_RNA_M5U"/>
    <property type="match status" value="1"/>
</dbReference>
<evidence type="ECO:0000256" key="7">
    <source>
        <dbReference type="ARBA" id="ARBA00023128"/>
    </source>
</evidence>
<evidence type="ECO:0000256" key="14">
    <source>
        <dbReference type="SAM" id="MobiDB-lite"/>
    </source>
</evidence>
<dbReference type="InterPro" id="IPR040055">
    <property type="entry name" value="Ribosomal_uS10m"/>
</dbReference>
<dbReference type="PANTHER" id="PTHR13334">
    <property type="entry name" value="MITOCHONDRIAL 28S RIBOSOMAL PROTEIN S10"/>
    <property type="match status" value="1"/>
</dbReference>
<feature type="region of interest" description="Disordered" evidence="14">
    <location>
        <begin position="738"/>
        <end position="766"/>
    </location>
</feature>
<feature type="compositionally biased region" description="Polar residues" evidence="14">
    <location>
        <begin position="1276"/>
        <end position="1294"/>
    </location>
</feature>